<dbReference type="GO" id="GO:0005524">
    <property type="term" value="F:ATP binding"/>
    <property type="evidence" value="ECO:0007669"/>
    <property type="project" value="InterPro"/>
</dbReference>
<keyword evidence="2" id="KW-0808">Transferase</keyword>
<dbReference type="InterPro" id="IPR011009">
    <property type="entry name" value="Kinase-like_dom_sf"/>
</dbReference>
<gene>
    <name evidence="6" type="ORF">SNE40_007703</name>
</gene>
<dbReference type="Proteomes" id="UP001347796">
    <property type="component" value="Unassembled WGS sequence"/>
</dbReference>
<feature type="region of interest" description="Disordered" evidence="4">
    <location>
        <begin position="445"/>
        <end position="476"/>
    </location>
</feature>
<evidence type="ECO:0000256" key="1">
    <source>
        <dbReference type="ARBA" id="ARBA00022527"/>
    </source>
</evidence>
<dbReference type="SMART" id="SM00811">
    <property type="entry name" value="Alpha_kinase"/>
    <property type="match status" value="1"/>
</dbReference>
<proteinExistence type="predicted"/>
<evidence type="ECO:0000256" key="4">
    <source>
        <dbReference type="SAM" id="MobiDB-lite"/>
    </source>
</evidence>
<dbReference type="Gene3D" id="3.20.200.10">
    <property type="entry name" value="MHCK/EF2 kinase"/>
    <property type="match status" value="1"/>
</dbReference>
<comment type="caution">
    <text evidence="6">The sequence shown here is derived from an EMBL/GenBank/DDBJ whole genome shotgun (WGS) entry which is preliminary data.</text>
</comment>
<evidence type="ECO:0000259" key="5">
    <source>
        <dbReference type="PROSITE" id="PS51158"/>
    </source>
</evidence>
<keyword evidence="1" id="KW-0723">Serine/threonine-protein kinase</keyword>
<dbReference type="PROSITE" id="PS51158">
    <property type="entry name" value="ALPHA_KINASE"/>
    <property type="match status" value="1"/>
</dbReference>
<accession>A0AAN8JY80</accession>
<dbReference type="SUPFAM" id="SSF56112">
    <property type="entry name" value="Protein kinase-like (PK-like)"/>
    <property type="match status" value="1"/>
</dbReference>
<feature type="compositionally biased region" description="Polar residues" evidence="4">
    <location>
        <begin position="460"/>
        <end position="471"/>
    </location>
</feature>
<dbReference type="GO" id="GO:0004674">
    <property type="term" value="F:protein serine/threonine kinase activity"/>
    <property type="evidence" value="ECO:0007669"/>
    <property type="project" value="UniProtKB-KW"/>
</dbReference>
<feature type="domain" description="Alpha-type protein kinase" evidence="5">
    <location>
        <begin position="678"/>
        <end position="904"/>
    </location>
</feature>
<dbReference type="InterPro" id="IPR004166">
    <property type="entry name" value="a-kinase_dom"/>
</dbReference>
<dbReference type="Pfam" id="PF02816">
    <property type="entry name" value="Alpha_kinase"/>
    <property type="match status" value="1"/>
</dbReference>
<evidence type="ECO:0000313" key="6">
    <source>
        <dbReference type="EMBL" id="KAK6185481.1"/>
    </source>
</evidence>
<organism evidence="6 7">
    <name type="scientific">Patella caerulea</name>
    <name type="common">Rayed Mediterranean limpet</name>
    <dbReference type="NCBI Taxonomy" id="87958"/>
    <lineage>
        <taxon>Eukaryota</taxon>
        <taxon>Metazoa</taxon>
        <taxon>Spiralia</taxon>
        <taxon>Lophotrochozoa</taxon>
        <taxon>Mollusca</taxon>
        <taxon>Gastropoda</taxon>
        <taxon>Patellogastropoda</taxon>
        <taxon>Patelloidea</taxon>
        <taxon>Patellidae</taxon>
        <taxon>Patella</taxon>
    </lineage>
</organism>
<keyword evidence="7" id="KW-1185">Reference proteome</keyword>
<protein>
    <recommendedName>
        <fullName evidence="5">Alpha-type protein kinase domain-containing protein</fullName>
    </recommendedName>
</protein>
<dbReference type="Gene3D" id="3.30.200.20">
    <property type="entry name" value="Phosphorylase Kinase, domain 1"/>
    <property type="match status" value="1"/>
</dbReference>
<evidence type="ECO:0000256" key="3">
    <source>
        <dbReference type="ARBA" id="ARBA00022777"/>
    </source>
</evidence>
<sequence>MDKVEFLRQCTASLNVISKDELYSVCPRKESNEETIESWLDRMMPSNMRDQLRAALAQELCFMSNDILSEYFVVKNTHLKNHDHLTILYSILVYALEWDCFEMASAIIFLVDRAAYRYGNSNQIMKMVDLILQLRPDTCTAPQVILRKARLMKDSGDLHGAMNILNGLIKKEFRWDYKTEKQYVNVKAVCVQIKGQIYHNLGLWKEAIEYLVESIYCMKSIEDYKGVSSSQGLLTKCLAKLTMEDFTAMKMKYSPFFNSDNPFFEGYKLSLEGVEILSKLNNVDNLFSAKHQLAGNECLLMFANQQKTAHQQYDLFHTIIANMKTCLALHQDANLLKGVESFYAFNKCVFVISQVLSFSRLPQDRCLAQYLEHLSIELYAHLCSCPDDRNLDHNEYSIKLMNGVLKILGLPNLKGTESFIKKEKLLPDLSAQKYTFLIPVSSQVQPSKTEPAQGEILPKANSSSKPTSSTVPCDGKHGIKLFQPKFHKKYVGLNVNPQTFYSSEESESRNDDSDNNINEQVLSSLVDISWEAVSQGSENDQPNVENFSVAENQKDPQEEAEMQLVNHSAAHSNSLVDLAKFGGSSDPSASDNSSSIFSASTTSLFSQETTESDDTHEDEIGPLVDVNTPEVNEQFAELQIGESSASISSSIEYLLNWKLPTIEETSQSPYVSRAHILTYNPVNNEWQSNSTLAFIGEELQLEKKGSFRDVFEVKFLHQDEPLGRYVCKRYRRQRDTICYMQDIICQMVAGYYVTKFNEALANHSTKFSVQFLPVAHLQLLTAEGVLKDWVNVEPFLHGQFKKLTNNWSYVNNTDVDFESKDLATALSHFSYVKSRRALMIVDIQGWLPIDNRGIIYLTDPQFHTSCNFKKFSSCDHKEKGMEKFWKEVHQKCNSLCHLLNLERPN</sequence>
<feature type="region of interest" description="Disordered" evidence="4">
    <location>
        <begin position="602"/>
        <end position="622"/>
    </location>
</feature>
<dbReference type="AlphaFoldDB" id="A0AAN8JY80"/>
<evidence type="ECO:0000313" key="7">
    <source>
        <dbReference type="Proteomes" id="UP001347796"/>
    </source>
</evidence>
<reference evidence="6 7" key="1">
    <citation type="submission" date="2024-01" db="EMBL/GenBank/DDBJ databases">
        <title>The genome of the rayed Mediterranean limpet Patella caerulea (Linnaeus, 1758).</title>
        <authorList>
            <person name="Anh-Thu Weber A."/>
            <person name="Halstead-Nussloch G."/>
        </authorList>
    </citation>
    <scope>NUCLEOTIDE SEQUENCE [LARGE SCALE GENOMIC DNA]</scope>
    <source>
        <strain evidence="6">AATW-2023a</strain>
        <tissue evidence="6">Whole specimen</tissue>
    </source>
</reference>
<evidence type="ECO:0000256" key="2">
    <source>
        <dbReference type="ARBA" id="ARBA00022679"/>
    </source>
</evidence>
<dbReference type="InterPro" id="IPR043529">
    <property type="entry name" value="ALPK1"/>
</dbReference>
<dbReference type="PANTHER" id="PTHR46747">
    <property type="entry name" value="ALPHA-PROTEIN KINASE 1"/>
    <property type="match status" value="1"/>
</dbReference>
<name>A0AAN8JY80_PATCE</name>
<dbReference type="PANTHER" id="PTHR46747:SF1">
    <property type="entry name" value="ALPHA-PROTEIN KINASE 1"/>
    <property type="match status" value="1"/>
</dbReference>
<dbReference type="EMBL" id="JAZGQO010000006">
    <property type="protein sequence ID" value="KAK6185481.1"/>
    <property type="molecule type" value="Genomic_DNA"/>
</dbReference>
<keyword evidence="3" id="KW-0418">Kinase</keyword>